<dbReference type="SUPFAM" id="SSF53092">
    <property type="entry name" value="Creatinase/prolidase N-terminal domain"/>
    <property type="match status" value="1"/>
</dbReference>
<evidence type="ECO:0000256" key="5">
    <source>
        <dbReference type="ARBA" id="ARBA00022723"/>
    </source>
</evidence>
<evidence type="ECO:0000256" key="2">
    <source>
        <dbReference type="ARBA" id="ARBA00001936"/>
    </source>
</evidence>
<dbReference type="InterPro" id="IPR052433">
    <property type="entry name" value="X-Pro_dipept-like"/>
</dbReference>
<dbReference type="Pfam" id="PF05195">
    <property type="entry name" value="AMP_N"/>
    <property type="match status" value="1"/>
</dbReference>
<sequence>MKYHLINNKLFIKNRNDFSAKMKPNSLAVFNSNDIYPIGADSTMPFQQNRDLFYLSGVDQEESILVIFPDCPKEKHREILFLKETNDHIAVWEGEKLTKEAALLTSGIKTVYWLQDFEKIMHELMSQADTVYINTNEHYRANVETETREDRFNKWLKAKYPAHSVAKSNPILQRLRSVKDQIELDLLQQACDITEKGFRRVLGFVKPNVWEYEIEAEFMHEFLRNRSKGFAYTPIIASGNNANVLHYIENNQQCKAGDLILIDAGAEYANYSSDMSRTIPVSGTFTKRQKEVYNAVNRVKNEATKLLVPGTIWADYHVEVGKLMTSELIGLKLLDKADVKNENPDWPAYKKYFMHGTSHHMGLDTHDYGILTEPMQENMVFTVVSGIYIPDEGFGIRLEDDVVIQKNGEPFNLMRNIPIEAEEIEEIMNS</sequence>
<organism evidence="9 10">
    <name type="scientific">Xanthomarina gelatinilytica</name>
    <dbReference type="NCBI Taxonomy" id="1137281"/>
    <lineage>
        <taxon>Bacteria</taxon>
        <taxon>Pseudomonadati</taxon>
        <taxon>Bacteroidota</taxon>
        <taxon>Flavobacteriia</taxon>
        <taxon>Flavobacteriales</taxon>
        <taxon>Flavobacteriaceae</taxon>
        <taxon>Xanthomarina</taxon>
    </lineage>
</organism>
<dbReference type="GO" id="GO:0070006">
    <property type="term" value="F:metalloaminopeptidase activity"/>
    <property type="evidence" value="ECO:0007669"/>
    <property type="project" value="InterPro"/>
</dbReference>
<reference evidence="9 10" key="1">
    <citation type="journal article" date="2018" name="Nat. Biotechnol.">
        <title>A standardized bacterial taxonomy based on genome phylogeny substantially revises the tree of life.</title>
        <authorList>
            <person name="Parks D.H."/>
            <person name="Chuvochina M."/>
            <person name="Waite D.W."/>
            <person name="Rinke C."/>
            <person name="Skarshewski A."/>
            <person name="Chaumeil P.A."/>
            <person name="Hugenholtz P."/>
        </authorList>
    </citation>
    <scope>NUCLEOTIDE SEQUENCE [LARGE SCALE GENOMIC DNA]</scope>
    <source>
        <strain evidence="9">UBA10227</strain>
    </source>
</reference>
<proteinExistence type="inferred from homology"/>
<accession>A0A3D6BTK6</accession>
<comment type="caution">
    <text evidence="9">The sequence shown here is derived from an EMBL/GenBank/DDBJ whole genome shotgun (WGS) entry which is preliminary data.</text>
</comment>
<dbReference type="Gene3D" id="3.90.230.10">
    <property type="entry name" value="Creatinase/methionine aminopeptidase superfamily"/>
    <property type="match status" value="1"/>
</dbReference>
<dbReference type="PANTHER" id="PTHR43226:SF4">
    <property type="entry name" value="XAA-PRO AMINOPEPTIDASE 3"/>
    <property type="match status" value="1"/>
</dbReference>
<protein>
    <recommendedName>
        <fullName evidence="4">Xaa-Pro aminopeptidase</fullName>
        <ecNumber evidence="4">3.4.11.9</ecNumber>
    </recommendedName>
</protein>
<dbReference type="Proteomes" id="UP000263268">
    <property type="component" value="Unassembled WGS sequence"/>
</dbReference>
<comment type="similarity">
    <text evidence="3">Belongs to the peptidase M24B family.</text>
</comment>
<name>A0A3D6BTK6_9FLAO</name>
<evidence type="ECO:0000256" key="6">
    <source>
        <dbReference type="ARBA" id="ARBA00022801"/>
    </source>
</evidence>
<keyword evidence="9" id="KW-0645">Protease</keyword>
<keyword evidence="9" id="KW-0031">Aminopeptidase</keyword>
<evidence type="ECO:0000259" key="8">
    <source>
        <dbReference type="SMART" id="SM01011"/>
    </source>
</evidence>
<dbReference type="AlphaFoldDB" id="A0A3D6BTK6"/>
<dbReference type="InterPro" id="IPR036005">
    <property type="entry name" value="Creatinase/aminopeptidase-like"/>
</dbReference>
<dbReference type="EC" id="3.4.11.9" evidence="4"/>
<evidence type="ECO:0000313" key="10">
    <source>
        <dbReference type="Proteomes" id="UP000263268"/>
    </source>
</evidence>
<dbReference type="InterPro" id="IPR000994">
    <property type="entry name" value="Pept_M24"/>
</dbReference>
<dbReference type="SMART" id="SM01011">
    <property type="entry name" value="AMP_N"/>
    <property type="match status" value="1"/>
</dbReference>
<evidence type="ECO:0000256" key="7">
    <source>
        <dbReference type="ARBA" id="ARBA00023211"/>
    </source>
</evidence>
<evidence type="ECO:0000256" key="1">
    <source>
        <dbReference type="ARBA" id="ARBA00001424"/>
    </source>
</evidence>
<dbReference type="SUPFAM" id="SSF55920">
    <property type="entry name" value="Creatinase/aminopeptidase"/>
    <property type="match status" value="1"/>
</dbReference>
<dbReference type="GO" id="GO:0006508">
    <property type="term" value="P:proteolysis"/>
    <property type="evidence" value="ECO:0007669"/>
    <property type="project" value="TreeGrafter"/>
</dbReference>
<feature type="domain" description="Aminopeptidase P N-terminal" evidence="8">
    <location>
        <begin position="6"/>
        <end position="142"/>
    </location>
</feature>
<dbReference type="GO" id="GO:0030145">
    <property type="term" value="F:manganese ion binding"/>
    <property type="evidence" value="ECO:0007669"/>
    <property type="project" value="InterPro"/>
</dbReference>
<comment type="catalytic activity">
    <reaction evidence="1">
        <text>Release of any N-terminal amino acid, including proline, that is linked to proline, even from a dipeptide or tripeptide.</text>
        <dbReference type="EC" id="3.4.11.9"/>
    </reaction>
</comment>
<dbReference type="Gene3D" id="3.40.350.10">
    <property type="entry name" value="Creatinase/prolidase N-terminal domain"/>
    <property type="match status" value="1"/>
</dbReference>
<keyword evidence="5" id="KW-0479">Metal-binding</keyword>
<evidence type="ECO:0000256" key="4">
    <source>
        <dbReference type="ARBA" id="ARBA00012574"/>
    </source>
</evidence>
<gene>
    <name evidence="9" type="ORF">DHV22_08245</name>
</gene>
<evidence type="ECO:0000256" key="3">
    <source>
        <dbReference type="ARBA" id="ARBA00008766"/>
    </source>
</evidence>
<evidence type="ECO:0000313" key="9">
    <source>
        <dbReference type="EMBL" id="HCY81579.1"/>
    </source>
</evidence>
<dbReference type="PANTHER" id="PTHR43226">
    <property type="entry name" value="XAA-PRO AMINOPEPTIDASE 3"/>
    <property type="match status" value="1"/>
</dbReference>
<dbReference type="CDD" id="cd01087">
    <property type="entry name" value="Prolidase"/>
    <property type="match status" value="1"/>
</dbReference>
<keyword evidence="6" id="KW-0378">Hydrolase</keyword>
<dbReference type="InterPro" id="IPR007865">
    <property type="entry name" value="Aminopep_P_N"/>
</dbReference>
<dbReference type="EMBL" id="DPRK01000130">
    <property type="protein sequence ID" value="HCY81579.1"/>
    <property type="molecule type" value="Genomic_DNA"/>
</dbReference>
<dbReference type="Pfam" id="PF00557">
    <property type="entry name" value="Peptidase_M24"/>
    <property type="match status" value="1"/>
</dbReference>
<keyword evidence="7" id="KW-0464">Manganese</keyword>
<comment type="cofactor">
    <cofactor evidence="2">
        <name>Mn(2+)</name>
        <dbReference type="ChEBI" id="CHEBI:29035"/>
    </cofactor>
</comment>
<dbReference type="InterPro" id="IPR029149">
    <property type="entry name" value="Creatin/AminoP/Spt16_N"/>
</dbReference>